<gene>
    <name evidence="3" type="ORF">Golob_015730</name>
</gene>
<feature type="compositionally biased region" description="Polar residues" evidence="1">
    <location>
        <begin position="11"/>
        <end position="20"/>
    </location>
</feature>
<keyword evidence="2" id="KW-0472">Membrane</keyword>
<evidence type="ECO:0000313" key="3">
    <source>
        <dbReference type="EMBL" id="MBA0558725.1"/>
    </source>
</evidence>
<comment type="caution">
    <text evidence="3">The sequence shown here is derived from an EMBL/GenBank/DDBJ whole genome shotgun (WGS) entry which is preliminary data.</text>
</comment>
<feature type="transmembrane region" description="Helical" evidence="2">
    <location>
        <begin position="196"/>
        <end position="221"/>
    </location>
</feature>
<proteinExistence type="predicted"/>
<keyword evidence="2" id="KW-1133">Transmembrane helix</keyword>
<dbReference type="AlphaFoldDB" id="A0A7J8M1Z9"/>
<name>A0A7J8M1Z9_9ROSI</name>
<feature type="compositionally biased region" description="Low complexity" evidence="1">
    <location>
        <begin position="118"/>
        <end position="133"/>
    </location>
</feature>
<keyword evidence="4" id="KW-1185">Reference proteome</keyword>
<feature type="region of interest" description="Disordered" evidence="1">
    <location>
        <begin position="1"/>
        <end position="20"/>
    </location>
</feature>
<organism evidence="3 4">
    <name type="scientific">Gossypium lobatum</name>
    <dbReference type="NCBI Taxonomy" id="34289"/>
    <lineage>
        <taxon>Eukaryota</taxon>
        <taxon>Viridiplantae</taxon>
        <taxon>Streptophyta</taxon>
        <taxon>Embryophyta</taxon>
        <taxon>Tracheophyta</taxon>
        <taxon>Spermatophyta</taxon>
        <taxon>Magnoliopsida</taxon>
        <taxon>eudicotyledons</taxon>
        <taxon>Gunneridae</taxon>
        <taxon>Pentapetalae</taxon>
        <taxon>rosids</taxon>
        <taxon>malvids</taxon>
        <taxon>Malvales</taxon>
        <taxon>Malvaceae</taxon>
        <taxon>Malvoideae</taxon>
        <taxon>Gossypium</taxon>
    </lineage>
</organism>
<feature type="compositionally biased region" description="Polar residues" evidence="1">
    <location>
        <begin position="63"/>
        <end position="78"/>
    </location>
</feature>
<evidence type="ECO:0000313" key="4">
    <source>
        <dbReference type="Proteomes" id="UP000593572"/>
    </source>
</evidence>
<feature type="non-terminal residue" evidence="3">
    <location>
        <position position="1"/>
    </location>
</feature>
<protein>
    <submittedName>
        <fullName evidence="3">Uncharacterized protein</fullName>
    </submittedName>
</protein>
<sequence>QVAFSKCENPFESSHSQTELYDQESRVGNIGDPLILQWSTSLCNNQILKNFGTETGIRIRSRGPQQRPSPDNVVNQGTAPRRRRLQTELSTGPMKVSAACADDDKVRSGSLGEEEVQSALTEVTEAEATGETSSSDEPDNENEPFKFDGSGGIAEESSTKPRQRVKQDGEQGSGQMGPSVPSKAAPTHHHHRSSTLLFLAVIIMTIVIVLVMGNMEITYILSYSG</sequence>
<evidence type="ECO:0000256" key="2">
    <source>
        <dbReference type="SAM" id="Phobius"/>
    </source>
</evidence>
<dbReference type="Proteomes" id="UP000593572">
    <property type="component" value="Unassembled WGS sequence"/>
</dbReference>
<evidence type="ECO:0000256" key="1">
    <source>
        <dbReference type="SAM" id="MobiDB-lite"/>
    </source>
</evidence>
<reference evidence="3 4" key="1">
    <citation type="journal article" date="2019" name="Genome Biol. Evol.">
        <title>Insights into the evolution of the New World diploid cottons (Gossypium, subgenus Houzingenia) based on genome sequencing.</title>
        <authorList>
            <person name="Grover C.E."/>
            <person name="Arick M.A. 2nd"/>
            <person name="Thrash A."/>
            <person name="Conover J.L."/>
            <person name="Sanders W.S."/>
            <person name="Peterson D.G."/>
            <person name="Frelichowski J.E."/>
            <person name="Scheffler J.A."/>
            <person name="Scheffler B.E."/>
            <person name="Wendel J.F."/>
        </authorList>
    </citation>
    <scope>NUCLEOTIDE SEQUENCE [LARGE SCALE GENOMIC DNA]</scope>
    <source>
        <strain evidence="3">157</strain>
        <tissue evidence="3">Leaf</tissue>
    </source>
</reference>
<feature type="region of interest" description="Disordered" evidence="1">
    <location>
        <begin position="60"/>
        <end position="188"/>
    </location>
</feature>
<dbReference type="EMBL" id="JABEZX010000006">
    <property type="protein sequence ID" value="MBA0558725.1"/>
    <property type="molecule type" value="Genomic_DNA"/>
</dbReference>
<keyword evidence="2" id="KW-0812">Transmembrane</keyword>
<accession>A0A7J8M1Z9</accession>